<dbReference type="AlphaFoldDB" id="A0A5J5DPS4"/>
<sequence length="91" mass="10098">MVQLNSQTETVKGGFFRLLFPPGIYDVAEMLEVMTTDSAAMVLRLSTVKFNSGTMSSSSPGKSSSSWSSGLLFRYLLQESNKQQMSMRKCK</sequence>
<reference evidence="2 3" key="1">
    <citation type="submission" date="2019-08" db="EMBL/GenBank/DDBJ databases">
        <title>A chromosome-level genome assembly, high-density linkage maps, and genome scans reveal the genomic architecture of hybrid incompatibilities underlying speciation via character displacement in darters (Percidae: Etheostominae).</title>
        <authorList>
            <person name="Moran R.L."/>
            <person name="Catchen J.M."/>
            <person name="Fuller R.C."/>
        </authorList>
    </citation>
    <scope>NUCLEOTIDE SEQUENCE [LARGE SCALE GENOMIC DNA]</scope>
    <source>
        <strain evidence="2">EspeVRDwgs_2016</strain>
        <tissue evidence="2">Muscle</tissue>
    </source>
</reference>
<proteinExistence type="predicted"/>
<name>A0A5J5DPS4_9PERO</name>
<evidence type="ECO:0000313" key="2">
    <source>
        <dbReference type="EMBL" id="KAA8595454.1"/>
    </source>
</evidence>
<protein>
    <submittedName>
        <fullName evidence="2">Uncharacterized protein</fullName>
    </submittedName>
</protein>
<organism evidence="2 3">
    <name type="scientific">Etheostoma spectabile</name>
    <name type="common">orangethroat darter</name>
    <dbReference type="NCBI Taxonomy" id="54343"/>
    <lineage>
        <taxon>Eukaryota</taxon>
        <taxon>Metazoa</taxon>
        <taxon>Chordata</taxon>
        <taxon>Craniata</taxon>
        <taxon>Vertebrata</taxon>
        <taxon>Euteleostomi</taxon>
        <taxon>Actinopterygii</taxon>
        <taxon>Neopterygii</taxon>
        <taxon>Teleostei</taxon>
        <taxon>Neoteleostei</taxon>
        <taxon>Acanthomorphata</taxon>
        <taxon>Eupercaria</taxon>
        <taxon>Perciformes</taxon>
        <taxon>Percoidei</taxon>
        <taxon>Percidae</taxon>
        <taxon>Etheostomatinae</taxon>
        <taxon>Etheostoma</taxon>
    </lineage>
</organism>
<evidence type="ECO:0000313" key="1">
    <source>
        <dbReference type="EMBL" id="KAA8582771.1"/>
    </source>
</evidence>
<accession>A0A5J5DPS4</accession>
<dbReference type="Proteomes" id="UP000327493">
    <property type="component" value="Chromosome 1"/>
</dbReference>
<comment type="caution">
    <text evidence="2">The sequence shown here is derived from an EMBL/GenBank/DDBJ whole genome shotgun (WGS) entry which is preliminary data.</text>
</comment>
<feature type="non-terminal residue" evidence="2">
    <location>
        <position position="91"/>
    </location>
</feature>
<evidence type="ECO:0000313" key="3">
    <source>
        <dbReference type="Proteomes" id="UP000327493"/>
    </source>
</evidence>
<dbReference type="EMBL" id="VOFY01000019">
    <property type="protein sequence ID" value="KAA8582771.1"/>
    <property type="molecule type" value="Genomic_DNA"/>
</dbReference>
<dbReference type="Proteomes" id="UP000327493">
    <property type="component" value="Chromosome 19"/>
</dbReference>
<dbReference type="EMBL" id="VOFY01000001">
    <property type="protein sequence ID" value="KAA8595454.1"/>
    <property type="molecule type" value="Genomic_DNA"/>
</dbReference>
<keyword evidence="3" id="KW-1185">Reference proteome</keyword>
<gene>
    <name evidence="1" type="ORF">FQN60_006442</name>
    <name evidence="2" type="ORF">FQN60_010745</name>
</gene>